<keyword evidence="3" id="KW-1185">Reference proteome</keyword>
<organism evidence="2 3">
    <name type="scientific">Gossypium arboreum</name>
    <name type="common">Tree cotton</name>
    <name type="synonym">Gossypium nanking</name>
    <dbReference type="NCBI Taxonomy" id="29729"/>
    <lineage>
        <taxon>Eukaryota</taxon>
        <taxon>Viridiplantae</taxon>
        <taxon>Streptophyta</taxon>
        <taxon>Embryophyta</taxon>
        <taxon>Tracheophyta</taxon>
        <taxon>Spermatophyta</taxon>
        <taxon>Magnoliopsida</taxon>
        <taxon>eudicotyledons</taxon>
        <taxon>Gunneridae</taxon>
        <taxon>Pentapetalae</taxon>
        <taxon>rosids</taxon>
        <taxon>malvids</taxon>
        <taxon>Malvales</taxon>
        <taxon>Malvaceae</taxon>
        <taxon>Malvoideae</taxon>
        <taxon>Gossypium</taxon>
    </lineage>
</organism>
<feature type="compositionally biased region" description="Polar residues" evidence="1">
    <location>
        <begin position="30"/>
        <end position="50"/>
    </location>
</feature>
<accession>A0ABR0MPQ4</accession>
<reference evidence="2 3" key="1">
    <citation type="submission" date="2023-03" db="EMBL/GenBank/DDBJ databases">
        <title>WGS of Gossypium arboreum.</title>
        <authorList>
            <person name="Yu D."/>
        </authorList>
    </citation>
    <scope>NUCLEOTIDE SEQUENCE [LARGE SCALE GENOMIC DNA]</scope>
    <source>
        <tissue evidence="2">Leaf</tissue>
    </source>
</reference>
<name>A0ABR0MPQ4_GOSAR</name>
<dbReference type="Proteomes" id="UP001358586">
    <property type="component" value="Chromosome 12"/>
</dbReference>
<comment type="caution">
    <text evidence="2">The sequence shown here is derived from an EMBL/GenBank/DDBJ whole genome shotgun (WGS) entry which is preliminary data.</text>
</comment>
<sequence>MNKDTIPSKGTITKQLALRFSGEEILRHLGSTSKSTSSPPLNTDIAPSTSHNDDDQDDDEETTAEKKTTKKEGEAKRIESVHVESENDDDDVTQDITPTE</sequence>
<dbReference type="EMBL" id="JARKNE010000012">
    <property type="protein sequence ID" value="KAK5775788.1"/>
    <property type="molecule type" value="Genomic_DNA"/>
</dbReference>
<feature type="compositionally biased region" description="Basic and acidic residues" evidence="1">
    <location>
        <begin position="63"/>
        <end position="85"/>
    </location>
</feature>
<protein>
    <submittedName>
        <fullName evidence="2">Uncharacterized protein</fullName>
    </submittedName>
</protein>
<feature type="region of interest" description="Disordered" evidence="1">
    <location>
        <begin position="29"/>
        <end position="100"/>
    </location>
</feature>
<evidence type="ECO:0000313" key="2">
    <source>
        <dbReference type="EMBL" id="KAK5775788.1"/>
    </source>
</evidence>
<proteinExistence type="predicted"/>
<gene>
    <name evidence="2" type="ORF">PVK06_043729</name>
</gene>
<evidence type="ECO:0000256" key="1">
    <source>
        <dbReference type="SAM" id="MobiDB-lite"/>
    </source>
</evidence>
<evidence type="ECO:0000313" key="3">
    <source>
        <dbReference type="Proteomes" id="UP001358586"/>
    </source>
</evidence>